<dbReference type="KEGG" id="vbr:A6E01_20445"/>
<keyword evidence="1" id="KW-0614">Plasmid</keyword>
<sequence>MDVNQQVIEFLEQYGGVTDVRTARFLRAGSPVLLYRYAKWSWSLSPQLMKRGSMVARTQSWSDVNCLTALLEYQKGFGECSLFEKEKEVRSRSTPCSCPFCR</sequence>
<geneLocation type="plasmid" evidence="1 2">
    <name>unnamed1</name>
</geneLocation>
<dbReference type="AlphaFoldDB" id="A0AAN1CUG0"/>
<dbReference type="Proteomes" id="UP000092018">
    <property type="component" value="Plasmid unnamed1"/>
</dbReference>
<dbReference type="RefSeq" id="WP_065211344.1">
    <property type="nucleotide sequence ID" value="NZ_CP016179.1"/>
</dbReference>
<organism evidence="1 2">
    <name type="scientific">Vibrio breoganii</name>
    <dbReference type="NCBI Taxonomy" id="553239"/>
    <lineage>
        <taxon>Bacteria</taxon>
        <taxon>Pseudomonadati</taxon>
        <taxon>Pseudomonadota</taxon>
        <taxon>Gammaproteobacteria</taxon>
        <taxon>Vibrionales</taxon>
        <taxon>Vibrionaceae</taxon>
        <taxon>Vibrio</taxon>
    </lineage>
</organism>
<accession>A0AAN1CUG0</accession>
<evidence type="ECO:0000313" key="1">
    <source>
        <dbReference type="EMBL" id="ANO35585.1"/>
    </source>
</evidence>
<protein>
    <submittedName>
        <fullName evidence="1">Uncharacterized protein</fullName>
    </submittedName>
</protein>
<dbReference type="EMBL" id="CP016179">
    <property type="protein sequence ID" value="ANO35585.1"/>
    <property type="molecule type" value="Genomic_DNA"/>
</dbReference>
<gene>
    <name evidence="1" type="ORF">A6E01_20445</name>
</gene>
<evidence type="ECO:0000313" key="2">
    <source>
        <dbReference type="Proteomes" id="UP000092018"/>
    </source>
</evidence>
<proteinExistence type="predicted"/>
<name>A0AAN1CUG0_9VIBR</name>
<reference evidence="1 2" key="1">
    <citation type="submission" date="2016-06" db="EMBL/GenBank/DDBJ databases">
        <title>Adaptive Radiation by Waves of Gene Transfer Leads to Fine-Scale Resource Partitioning in Marine Microbes.</title>
        <authorList>
            <person name="Hehemann J.-H."/>
            <person name="Arevalo P."/>
            <person name="Datta M.S."/>
            <person name="Yu X."/>
            <person name="Corzett C."/>
            <person name="Henschel A."/>
            <person name="Preheim S.P."/>
            <person name="Timberlake S."/>
            <person name="Alm E.J."/>
            <person name="Polz M.F."/>
        </authorList>
    </citation>
    <scope>NUCLEOTIDE SEQUENCE [LARGE SCALE GENOMIC DNA]</scope>
    <source>
        <strain evidence="1 2">FF50</strain>
        <plasmid evidence="1 2">unnamed1</plasmid>
    </source>
</reference>